<evidence type="ECO:0000256" key="1">
    <source>
        <dbReference type="SAM" id="SignalP"/>
    </source>
</evidence>
<name>A0ABU3Q6Q2_9SPHN</name>
<gene>
    <name evidence="2" type="ORF">RQX22_08520</name>
</gene>
<evidence type="ECO:0000313" key="3">
    <source>
        <dbReference type="Proteomes" id="UP001259572"/>
    </source>
</evidence>
<feature type="chain" id="PRO_5046471936" evidence="1">
    <location>
        <begin position="42"/>
        <end position="176"/>
    </location>
</feature>
<evidence type="ECO:0000313" key="2">
    <source>
        <dbReference type="EMBL" id="MDT9598992.1"/>
    </source>
</evidence>
<keyword evidence="3" id="KW-1185">Reference proteome</keyword>
<dbReference type="RefSeq" id="WP_315725518.1">
    <property type="nucleotide sequence ID" value="NZ_JAVUPU010000003.1"/>
</dbReference>
<keyword evidence="1" id="KW-0732">Signal</keyword>
<comment type="caution">
    <text evidence="2">The sequence shown here is derived from an EMBL/GenBank/DDBJ whole genome shotgun (WGS) entry which is preliminary data.</text>
</comment>
<proteinExistence type="predicted"/>
<dbReference type="Proteomes" id="UP001259572">
    <property type="component" value="Unassembled WGS sequence"/>
</dbReference>
<feature type="signal peptide" evidence="1">
    <location>
        <begin position="1"/>
        <end position="41"/>
    </location>
</feature>
<organism evidence="2 3">
    <name type="scientific">Sphingosinicella rhizophila</name>
    <dbReference type="NCBI Taxonomy" id="3050082"/>
    <lineage>
        <taxon>Bacteria</taxon>
        <taxon>Pseudomonadati</taxon>
        <taxon>Pseudomonadota</taxon>
        <taxon>Alphaproteobacteria</taxon>
        <taxon>Sphingomonadales</taxon>
        <taxon>Sphingosinicellaceae</taxon>
        <taxon>Sphingosinicella</taxon>
    </lineage>
</organism>
<dbReference type="EMBL" id="JAVUPU010000003">
    <property type="protein sequence ID" value="MDT9598992.1"/>
    <property type="molecule type" value="Genomic_DNA"/>
</dbReference>
<sequence>MESSILHPPRHVFRRGRRGAARTRTLLIAGVALTGATPAFAQYPPPGSVAPPGSITISRDVPQRPAFDPGQPGTVNAVNTAPVDLIFGATQGLVSILSDDETAGVSSGVEVQRGALGIALGDSDAALNSQFDSSPGQIAAGSFGGVGLGSTITNSIGAATGAIGRALQPLASGRGD</sequence>
<protein>
    <submittedName>
        <fullName evidence="2">Uncharacterized protein</fullName>
    </submittedName>
</protein>
<accession>A0ABU3Q6Q2</accession>
<reference evidence="2 3" key="1">
    <citation type="submission" date="2023-05" db="EMBL/GenBank/DDBJ databases">
        <authorList>
            <person name="Guo Y."/>
        </authorList>
    </citation>
    <scope>NUCLEOTIDE SEQUENCE [LARGE SCALE GENOMIC DNA]</scope>
    <source>
        <strain evidence="2 3">GR2756</strain>
    </source>
</reference>